<keyword evidence="3" id="KW-1185">Reference proteome</keyword>
<dbReference type="InterPro" id="IPR020843">
    <property type="entry name" value="ER"/>
</dbReference>
<dbReference type="EMBL" id="ARXX01000057">
    <property type="protein sequence ID" value="MBF5057757.1"/>
    <property type="molecule type" value="Genomic_DNA"/>
</dbReference>
<evidence type="ECO:0000313" key="3">
    <source>
        <dbReference type="Proteomes" id="UP000662703"/>
    </source>
</evidence>
<evidence type="ECO:0000259" key="1">
    <source>
        <dbReference type="SMART" id="SM00829"/>
    </source>
</evidence>
<dbReference type="RefSeq" id="WP_194865907.1">
    <property type="nucleotide sequence ID" value="NZ_ARXX01000057.1"/>
</dbReference>
<dbReference type="Gene3D" id="3.90.180.10">
    <property type="entry name" value="Medium-chain alcohol dehydrogenases, catalytic domain"/>
    <property type="match status" value="1"/>
</dbReference>
<reference evidence="2 3" key="1">
    <citation type="submission" date="2012-09" db="EMBL/GenBank/DDBJ databases">
        <title>Genome Sequence of alkane-degrading Bacterium Alcanivorax sp. 521-1.</title>
        <authorList>
            <person name="Lai Q."/>
            <person name="Shao Z."/>
        </authorList>
    </citation>
    <scope>NUCLEOTIDE SEQUENCE [LARGE SCALE GENOMIC DNA]</scope>
    <source>
        <strain evidence="2 3">521-1</strain>
    </source>
</reference>
<dbReference type="Proteomes" id="UP000662703">
    <property type="component" value="Unassembled WGS sequence"/>
</dbReference>
<dbReference type="InterPro" id="IPR036291">
    <property type="entry name" value="NAD(P)-bd_dom_sf"/>
</dbReference>
<comment type="caution">
    <text evidence="2">The sequence shown here is derived from an EMBL/GenBank/DDBJ whole genome shotgun (WGS) entry which is preliminary data.</text>
</comment>
<dbReference type="Gene3D" id="3.40.50.720">
    <property type="entry name" value="NAD(P)-binding Rossmann-like Domain"/>
    <property type="match status" value="1"/>
</dbReference>
<proteinExistence type="predicted"/>
<sequence>MKAFTIVDQNTGTLRETEIPAPPAPADNQVQLELIGTSINPIDPLVARGYGAPLLNTKRQVPLIPGRDAVARVVEVGKGVIGLRPGQRVLVAASPRTGGTYAETFNLPRACVVPIEHGLSDVTAAGLGYAGLTALQSLAAAGLSADNARGKTLCINGASGGVGSIALVLARRWGATITAVVSQRNQDWVRHLGADETVDYRDAAAIAAIDASIILNFATPSGDHRQQDPLLDGLLHRAPTDGAYVTTSTPVLGAVTEKGVLRGLGTSGGIYLKKRLAARRAGIRYRWVLFKEDEEQLAYLAQVFADPNTLSIVSASQPLDALPAAFNDPKGPPSPGKGVFMVEAP</sequence>
<dbReference type="SMART" id="SM00829">
    <property type="entry name" value="PKS_ER"/>
    <property type="match status" value="1"/>
</dbReference>
<protein>
    <submittedName>
        <fullName evidence="2">Alcohol dehydrogenase zinc-binding domain-containing protein</fullName>
    </submittedName>
</protein>
<dbReference type="Pfam" id="PF08240">
    <property type="entry name" value="ADH_N"/>
    <property type="match status" value="1"/>
</dbReference>
<dbReference type="InterPro" id="IPR011032">
    <property type="entry name" value="GroES-like_sf"/>
</dbReference>
<dbReference type="InterPro" id="IPR050700">
    <property type="entry name" value="YIM1/Zinc_Alcohol_DH_Fams"/>
</dbReference>
<dbReference type="PANTHER" id="PTHR11695:SF294">
    <property type="entry name" value="RETICULON-4-INTERACTING PROTEIN 1, MITOCHONDRIAL"/>
    <property type="match status" value="1"/>
</dbReference>
<dbReference type="SUPFAM" id="SSF50129">
    <property type="entry name" value="GroES-like"/>
    <property type="match status" value="1"/>
</dbReference>
<accession>A0ABS0AVZ1</accession>
<dbReference type="PANTHER" id="PTHR11695">
    <property type="entry name" value="ALCOHOL DEHYDROGENASE RELATED"/>
    <property type="match status" value="1"/>
</dbReference>
<gene>
    <name evidence="2" type="ORF">Y5W_03051</name>
</gene>
<feature type="domain" description="Enoyl reductase (ER)" evidence="1">
    <location>
        <begin position="12"/>
        <end position="340"/>
    </location>
</feature>
<evidence type="ECO:0000313" key="2">
    <source>
        <dbReference type="EMBL" id="MBF5057757.1"/>
    </source>
</evidence>
<dbReference type="SUPFAM" id="SSF51735">
    <property type="entry name" value="NAD(P)-binding Rossmann-fold domains"/>
    <property type="match status" value="1"/>
</dbReference>
<dbReference type="InterPro" id="IPR013154">
    <property type="entry name" value="ADH-like_N"/>
</dbReference>
<name>A0ABS0AVZ1_9GAMM</name>
<organism evidence="2 3">
    <name type="scientific">Alloalcanivorax profundimaris</name>
    <dbReference type="NCBI Taxonomy" id="2735259"/>
    <lineage>
        <taxon>Bacteria</taxon>
        <taxon>Pseudomonadati</taxon>
        <taxon>Pseudomonadota</taxon>
        <taxon>Gammaproteobacteria</taxon>
        <taxon>Oceanospirillales</taxon>
        <taxon>Alcanivoracaceae</taxon>
        <taxon>Alloalcanivorax</taxon>
    </lineage>
</organism>